<evidence type="ECO:0000256" key="1">
    <source>
        <dbReference type="ARBA" id="ARBA00004123"/>
    </source>
</evidence>
<keyword evidence="5" id="KW-0678">Repressor</keyword>
<reference evidence="15 16" key="1">
    <citation type="journal article" date="2018" name="IMA Fungus">
        <title>IMA Genome-F 10: Nine draft genome sequences of Claviceps purpurea s.lat., including C. arundinis, C. humidiphila, and C. cf. spartinae, pseudomolecules for the pitch canker pathogen Fusarium circinatum, draft genome of Davidsoniella eucalypti, Grosmannia galeiformis, Quambalaria eucalypti, and Teratosphaeria destructans.</title>
        <authorList>
            <person name="Wingfield B.D."/>
            <person name="Liu M."/>
            <person name="Nguyen H.D."/>
            <person name="Lane F.A."/>
            <person name="Morgan S.W."/>
            <person name="De Vos L."/>
            <person name="Wilken P.M."/>
            <person name="Duong T.A."/>
            <person name="Aylward J."/>
            <person name="Coetzee M.P."/>
            <person name="Dadej K."/>
            <person name="De Beer Z.W."/>
            <person name="Findlay W."/>
            <person name="Havenga M."/>
            <person name="Kolarik M."/>
            <person name="Menzies J.G."/>
            <person name="Naidoo K."/>
            <person name="Pochopski O."/>
            <person name="Shoukouhi P."/>
            <person name="Santana Q.C."/>
            <person name="Seifert K.A."/>
            <person name="Soal N."/>
            <person name="Steenkamp E.T."/>
            <person name="Tatham C.T."/>
            <person name="van der Nest M.A."/>
            <person name="Wingfield M.J."/>
        </authorList>
    </citation>
    <scope>NUCLEOTIDE SEQUENCE [LARGE SCALE GENOMIC DNA]</scope>
    <source>
        <strain evidence="15">CMW44962</strain>
    </source>
</reference>
<feature type="compositionally biased region" description="Polar residues" evidence="13">
    <location>
        <begin position="1394"/>
        <end position="1414"/>
    </location>
</feature>
<keyword evidence="7" id="KW-0010">Activator</keyword>
<keyword evidence="8" id="KW-0804">Transcription</keyword>
<feature type="region of interest" description="Disordered" evidence="13">
    <location>
        <begin position="75"/>
        <end position="133"/>
    </location>
</feature>
<dbReference type="GO" id="GO:0016592">
    <property type="term" value="C:mediator complex"/>
    <property type="evidence" value="ECO:0007669"/>
    <property type="project" value="InterPro"/>
</dbReference>
<feature type="compositionally biased region" description="Low complexity" evidence="13">
    <location>
        <begin position="1"/>
        <end position="12"/>
    </location>
</feature>
<protein>
    <recommendedName>
        <fullName evidence="4">Mediator of RNA polymerase II transcription subunit 12</fullName>
    </recommendedName>
    <alternativeName>
        <fullName evidence="11">Mediator complex subunit 12</fullName>
    </alternativeName>
</protein>
<evidence type="ECO:0000256" key="2">
    <source>
        <dbReference type="ARBA" id="ARBA00010289"/>
    </source>
</evidence>
<dbReference type="GO" id="GO:0003712">
    <property type="term" value="F:transcription coregulator activity"/>
    <property type="evidence" value="ECO:0007669"/>
    <property type="project" value="InterPro"/>
</dbReference>
<evidence type="ECO:0000256" key="10">
    <source>
        <dbReference type="ARBA" id="ARBA00025661"/>
    </source>
</evidence>
<comment type="caution">
    <text evidence="15">The sequence shown here is derived from an EMBL/GenBank/DDBJ whole genome shotgun (WGS) entry which is preliminary data.</text>
</comment>
<reference evidence="15 16" key="2">
    <citation type="journal article" date="2021" name="Curr. Genet.">
        <title>Genetic response to nitrogen starvation in the aggressive Eucalyptus foliar pathogen Teratosphaeria destructans.</title>
        <authorList>
            <person name="Havenga M."/>
            <person name="Wingfield B.D."/>
            <person name="Wingfield M.J."/>
            <person name="Dreyer L.L."/>
            <person name="Roets F."/>
            <person name="Aylward J."/>
        </authorList>
    </citation>
    <scope>NUCLEOTIDE SEQUENCE [LARGE SCALE GENOMIC DNA]</scope>
    <source>
        <strain evidence="15">CMW44962</strain>
    </source>
</reference>
<keyword evidence="9" id="KW-0539">Nucleus</keyword>
<dbReference type="Pfam" id="PF25326">
    <property type="entry name" value="ARM_SRB8"/>
    <property type="match status" value="1"/>
</dbReference>
<evidence type="ECO:0000256" key="6">
    <source>
        <dbReference type="ARBA" id="ARBA00023015"/>
    </source>
</evidence>
<organism evidence="15 16">
    <name type="scientific">Teratosphaeria destructans</name>
    <dbReference type="NCBI Taxonomy" id="418781"/>
    <lineage>
        <taxon>Eukaryota</taxon>
        <taxon>Fungi</taxon>
        <taxon>Dikarya</taxon>
        <taxon>Ascomycota</taxon>
        <taxon>Pezizomycotina</taxon>
        <taxon>Dothideomycetes</taxon>
        <taxon>Dothideomycetidae</taxon>
        <taxon>Mycosphaerellales</taxon>
        <taxon>Teratosphaeriaceae</taxon>
        <taxon>Teratosphaeria</taxon>
    </lineage>
</organism>
<dbReference type="Proteomes" id="UP001138500">
    <property type="component" value="Unassembled WGS sequence"/>
</dbReference>
<dbReference type="SMART" id="SM01281">
    <property type="entry name" value="Med12"/>
    <property type="match status" value="1"/>
</dbReference>
<sequence>MDNRAPLTVTTTRPPPPQRAVSGSALQYPKQPQTRQALPPSRLSCGRSASQPVNNVVDLTADGQVGRRQVVSLSREDGVVSSPGVVDLSEEDEGPPAKRAKTTGGSLRARGDGSSGYAQREAGHRAGLGGPLPALPKLNALQAKAQLSRRRKTGGESPARHAHGLEPPAMAVRVPPPKNVADFSPWTGRHPEDVMNEGVVKAGYCDKGPGPNQTECNSAKPSIWQNLSSKNGPGLQILSSLYTQVMEKRQALGKCTAPSTFKPPPRVTVTDTKREAWLRDLANPDIPLRKQSRTIPHGIRGKLLMDKCLAMDIPLQRAVWLAKCVGANELRAYRRKGINTANAVNGEHKWVRDWTMQVEQFLEGVIATCGDQDWQLRMNYAVKLATALYAEQLVELDHYLDWMVTNFAEAPTEKLPIWIIMVQIYWKEIVRFIKRGRNLAQSVLERLYQLQGFSGEVNMGLKTRLQKLVAILTATGRVCLILPSSWHRCKSLLIGGTASEPGYDSSASDLARRNERLAGPLSKTPENTRCTLLDLYDELDFVDLNVDIESLIDKATTLLPDNQELISALLDFATTPFRHGLARVYLIARLIVAVGERGADTDGSILEYLSSSSSKCTGELDNIYRVVGELIDRDSFNVARYLKWLISTSAIYAGERSRAAVGLLAALPAQRVPANAAGLHRLLLSRIQEPDGVADESSAAVEQLEAALLQIASGQGYQPLPRSYSSLAANAATVQVIRGRLPSMTMISTCVGFSFLRDNLEYAGDIKTLAMVLNASTYDASPMLLATISDTATFHAETLAALDQLCFTVAAVDERYRHLRTHQALDRTLILAMTTLAKLLPEHIALINLLSSDLVICDQQSTNLVCSPASDSLVNMQAATLESDEQIDAVFASGSSMDDQLLRRVFSRVVQRAGTAVNPTAFATSRTCTWLTQLRSLGGSTFDELALEYVRAIMSDSKLHWDADVAIPALVASGCLDMTVVAGVAKQAGTSHAAAIAIQLLSSTEIVAKGLSRFEAYRLMVLQKRCIEECPELASKLLSQACSEPSFNVRHPDILSLHRMLATRHVEAHRRAFHHLHTLDQLQRAKGVELYADMVKHAYTVDPSATHMDVEALFKLANPLSVHFCTVILACAARTWWDPEAEAALRDNVIQAVTDGSEVWPQLLGMASAGVKKHLHDLAQNQLLIAVSGHDGLLESQRVINRYMDVLAITSHAIRDTSDVAILTALVEKLRDIEKQLSSLDLTRSGAENDLSKACKRLEVLLHVCVLHVDPSENENGVQVRGQLLAHLCAFVTHPILQTRQETLEHIFDLAAVFADGLPNDALYSLSRSVNTTDTRIQCLFGTPYVATDAWLALASAVQPPGAQTQQQRALAKHAASQQAAQSGARLGMAAQSAERSTLQPQPQSQMKGATIETKTTPFPLRKWEIMPDAAPVLGENDASLSLALFGARKA</sequence>
<feature type="region of interest" description="Disordered" evidence="13">
    <location>
        <begin position="1"/>
        <end position="50"/>
    </location>
</feature>
<evidence type="ECO:0000256" key="8">
    <source>
        <dbReference type="ARBA" id="ARBA00023163"/>
    </source>
</evidence>
<evidence type="ECO:0000256" key="3">
    <source>
        <dbReference type="ARBA" id="ARBA00011629"/>
    </source>
</evidence>
<evidence type="ECO:0000256" key="4">
    <source>
        <dbReference type="ARBA" id="ARBA00019622"/>
    </source>
</evidence>
<proteinExistence type="inferred from homology"/>
<feature type="region of interest" description="Disordered" evidence="13">
    <location>
        <begin position="145"/>
        <end position="176"/>
    </location>
</feature>
<keyword evidence="6" id="KW-0805">Transcription regulation</keyword>
<dbReference type="GO" id="GO:0006357">
    <property type="term" value="P:regulation of transcription by RNA polymerase II"/>
    <property type="evidence" value="ECO:0007669"/>
    <property type="project" value="InterPro"/>
</dbReference>
<comment type="subunit">
    <text evidence="3">Component of the SRB8-11 complex, which itself associates with the Mediator complex.</text>
</comment>
<evidence type="ECO:0000256" key="12">
    <source>
        <dbReference type="SAM" id="Coils"/>
    </source>
</evidence>
<gene>
    <name evidence="15" type="ORF">Tdes44962_MAKER04346</name>
</gene>
<dbReference type="PANTHER" id="PTHR46567">
    <property type="entry name" value="MEDIATOR OF RNA POLYMERASE II TRANSCRIPTION SUBUNIT 12"/>
    <property type="match status" value="1"/>
</dbReference>
<name>A0A9W7SN53_9PEZI</name>
<evidence type="ECO:0000256" key="9">
    <source>
        <dbReference type="ARBA" id="ARBA00023242"/>
    </source>
</evidence>
<keyword evidence="12" id="KW-0175">Coiled coil</keyword>
<evidence type="ECO:0000259" key="14">
    <source>
        <dbReference type="SMART" id="SM01281"/>
    </source>
</evidence>
<comment type="subcellular location">
    <subcellularLocation>
        <location evidence="1">Nucleus</location>
    </subcellularLocation>
</comment>
<evidence type="ECO:0000256" key="5">
    <source>
        <dbReference type="ARBA" id="ARBA00022491"/>
    </source>
</evidence>
<evidence type="ECO:0000256" key="13">
    <source>
        <dbReference type="SAM" id="MobiDB-lite"/>
    </source>
</evidence>
<dbReference type="Pfam" id="PF09497">
    <property type="entry name" value="Med12"/>
    <property type="match status" value="1"/>
</dbReference>
<dbReference type="PANTHER" id="PTHR46567:SF1">
    <property type="entry name" value="MEDIATOR OF RNA POLYMERASE II TRANSCRIPTION SUBUNIT 12"/>
    <property type="match status" value="1"/>
</dbReference>
<dbReference type="InterPro" id="IPR019035">
    <property type="entry name" value="Mediator_Med12"/>
</dbReference>
<comment type="function">
    <text evidence="10">Component of the SRB8-11 complex. The SRB8-11 complex is a regulatory module of the Mediator complex which is itself involved in regulation of basal and activated RNA polymerase II-dependent transcription. The SRB8-11 complex may be involved in the transcriptional repression of a subset of genes regulated by Mediator. It may inhibit the association of the Mediator complex with RNA polymerase II to form the holoenzyme complex.</text>
</comment>
<dbReference type="EMBL" id="RIBY02002145">
    <property type="protein sequence ID" value="KAH9824526.1"/>
    <property type="molecule type" value="Genomic_DNA"/>
</dbReference>
<evidence type="ECO:0000256" key="7">
    <source>
        <dbReference type="ARBA" id="ARBA00023159"/>
    </source>
</evidence>
<accession>A0A9W7SN53</accession>
<dbReference type="OrthoDB" id="20828at2759"/>
<feature type="region of interest" description="Disordered" evidence="13">
    <location>
        <begin position="1382"/>
        <end position="1414"/>
    </location>
</feature>
<evidence type="ECO:0000313" key="15">
    <source>
        <dbReference type="EMBL" id="KAH9824526.1"/>
    </source>
</evidence>
<feature type="domain" description="Mediator complex subunit Med12" evidence="14">
    <location>
        <begin position="260"/>
        <end position="323"/>
    </location>
</feature>
<comment type="similarity">
    <text evidence="2">Belongs to the Mediator complex subunit 12 family.</text>
</comment>
<evidence type="ECO:0000256" key="11">
    <source>
        <dbReference type="ARBA" id="ARBA00032010"/>
    </source>
</evidence>
<dbReference type="InterPro" id="IPR057344">
    <property type="entry name" value="ARM_SRB8"/>
</dbReference>
<keyword evidence="16" id="KW-1185">Reference proteome</keyword>
<evidence type="ECO:0000313" key="16">
    <source>
        <dbReference type="Proteomes" id="UP001138500"/>
    </source>
</evidence>
<feature type="coiled-coil region" evidence="12">
    <location>
        <begin position="1223"/>
        <end position="1250"/>
    </location>
</feature>